<feature type="signal peptide" evidence="2">
    <location>
        <begin position="1"/>
        <end position="19"/>
    </location>
</feature>
<dbReference type="AlphaFoldDB" id="A7I234"/>
<dbReference type="Pfam" id="PF08212">
    <property type="entry name" value="Lipocalin_2"/>
    <property type="match status" value="1"/>
</dbReference>
<dbReference type="SUPFAM" id="SSF50814">
    <property type="entry name" value="Lipocalins"/>
    <property type="match status" value="1"/>
</dbReference>
<dbReference type="EMBL" id="CP000776">
    <property type="protein sequence ID" value="ABS51009.1"/>
    <property type="molecule type" value="Genomic_DNA"/>
</dbReference>
<dbReference type="InterPro" id="IPR022272">
    <property type="entry name" value="Lipocalin_CS"/>
</dbReference>
<organism evidence="4 5">
    <name type="scientific">Campylobacter hominis (strain ATCC BAA-381 / DSM 21671 / CCUG 45161 / LMG 19568 / NCTC 13146 / CH001A)</name>
    <dbReference type="NCBI Taxonomy" id="360107"/>
    <lineage>
        <taxon>Bacteria</taxon>
        <taxon>Pseudomonadati</taxon>
        <taxon>Campylobacterota</taxon>
        <taxon>Epsilonproteobacteria</taxon>
        <taxon>Campylobacterales</taxon>
        <taxon>Campylobacteraceae</taxon>
        <taxon>Campylobacter</taxon>
    </lineage>
</organism>
<feature type="domain" description="Lipocalin/cytosolic fatty-acid binding" evidence="3">
    <location>
        <begin position="35"/>
        <end position="170"/>
    </location>
</feature>
<dbReference type="Proteomes" id="UP000002407">
    <property type="component" value="Chromosome"/>
</dbReference>
<sequence length="171" mass="19775">MFKKIICFLFFAVFISSCAQKNTDTFKAEVVANFELSKFLGLWYEIANYDGKNDENNVILEFYADKIGEVSVMKSSNIGEKPQKLQVSNLNFPLGSTVGSFEINKFMLKKTYNIVKIEPNYDYALIFSDDGKELFMLSRTKTMPEIIRYLYSQSAKNNGFDLKKLNWVKQK</sequence>
<dbReference type="InterPro" id="IPR022271">
    <property type="entry name" value="Lipocalin_ApoD"/>
</dbReference>
<reference evidence="5" key="1">
    <citation type="submission" date="2007-07" db="EMBL/GenBank/DDBJ databases">
        <title>Complete genome sequence of Campylobacter hominis ATCC BAA-381, a commensal isolated from the human gastrointestinal tract.</title>
        <authorList>
            <person name="Fouts D.E."/>
            <person name="Mongodin E.F."/>
            <person name="Puiu D."/>
            <person name="Sebastian Y."/>
            <person name="Miller W.G."/>
            <person name="Mandrell R.E."/>
            <person name="Nelson K.E."/>
        </authorList>
    </citation>
    <scope>NUCLEOTIDE SEQUENCE [LARGE SCALE GENOMIC DNA]</scope>
    <source>
        <strain evidence="5">ATCC BAA-381 / LMG 19568 / NCTC 13146 / CH001A</strain>
    </source>
</reference>
<dbReference type="OrthoDB" id="5363630at2"/>
<accession>A7I234</accession>
<evidence type="ECO:0000259" key="3">
    <source>
        <dbReference type="Pfam" id="PF08212"/>
    </source>
</evidence>
<dbReference type="PIRSF" id="PIRSF036893">
    <property type="entry name" value="Lipocalin_ApoD"/>
    <property type="match status" value="1"/>
</dbReference>
<dbReference type="RefSeq" id="WP_012108872.1">
    <property type="nucleotide sequence ID" value="NC_009714.1"/>
</dbReference>
<dbReference type="InterPro" id="IPR002446">
    <property type="entry name" value="Lipocalin_bac"/>
</dbReference>
<dbReference type="HOGENOM" id="CLU_068449_3_0_7"/>
<dbReference type="InterPro" id="IPR012674">
    <property type="entry name" value="Calycin"/>
</dbReference>
<feature type="chain" id="PRO_5013436671" evidence="2">
    <location>
        <begin position="20"/>
        <end position="171"/>
    </location>
</feature>
<dbReference type="eggNOG" id="COG3040">
    <property type="taxonomic scope" value="Bacteria"/>
</dbReference>
<proteinExistence type="inferred from homology"/>
<dbReference type="KEGG" id="cha:CHAB381_1015"/>
<gene>
    <name evidence="4" type="ordered locus">CHAB381_1015</name>
</gene>
<evidence type="ECO:0000313" key="4">
    <source>
        <dbReference type="EMBL" id="ABS51009.1"/>
    </source>
</evidence>
<dbReference type="PROSITE" id="PS51257">
    <property type="entry name" value="PROKAR_LIPOPROTEIN"/>
    <property type="match status" value="1"/>
</dbReference>
<evidence type="ECO:0000256" key="2">
    <source>
        <dbReference type="PIRNR" id="PIRNR036893"/>
    </source>
</evidence>
<dbReference type="PANTHER" id="PTHR10612:SF34">
    <property type="entry name" value="APOLIPOPROTEIN D"/>
    <property type="match status" value="1"/>
</dbReference>
<dbReference type="GO" id="GO:0006950">
    <property type="term" value="P:response to stress"/>
    <property type="evidence" value="ECO:0007669"/>
    <property type="project" value="UniProtKB-ARBA"/>
</dbReference>
<dbReference type="STRING" id="360107.CHAB381_1015"/>
<evidence type="ECO:0000313" key="5">
    <source>
        <dbReference type="Proteomes" id="UP000002407"/>
    </source>
</evidence>
<keyword evidence="2" id="KW-0732">Signal</keyword>
<evidence type="ECO:0000256" key="1">
    <source>
        <dbReference type="ARBA" id="ARBA00006889"/>
    </source>
</evidence>
<protein>
    <submittedName>
        <fullName evidence="4">Putative outer membrane lipoprotein</fullName>
    </submittedName>
</protein>
<keyword evidence="4" id="KW-0449">Lipoprotein</keyword>
<dbReference type="PANTHER" id="PTHR10612">
    <property type="entry name" value="APOLIPOPROTEIN D"/>
    <property type="match status" value="1"/>
</dbReference>
<comment type="similarity">
    <text evidence="1 2">Belongs to the calycin superfamily. Lipocalin family.</text>
</comment>
<dbReference type="PRINTS" id="PR01171">
    <property type="entry name" value="BCTLIPOCALIN"/>
</dbReference>
<dbReference type="InterPro" id="IPR000566">
    <property type="entry name" value="Lipocln_cytosolic_FA-bd_dom"/>
</dbReference>
<keyword evidence="5" id="KW-1185">Reference proteome</keyword>
<name>A7I234_CAMHC</name>
<dbReference type="Gene3D" id="2.40.128.20">
    <property type="match status" value="1"/>
</dbReference>
<dbReference type="PROSITE" id="PS00213">
    <property type="entry name" value="LIPOCALIN"/>
    <property type="match status" value="1"/>
</dbReference>